<dbReference type="AlphaFoldDB" id="A0A5N6TU89"/>
<dbReference type="PANTHER" id="PTHR33112:SF12">
    <property type="entry name" value="HETEROKARYON INCOMPATIBILITY DOMAIN-CONTAINING PROTEIN"/>
    <property type="match status" value="1"/>
</dbReference>
<dbReference type="InterPro" id="IPR010730">
    <property type="entry name" value="HET"/>
</dbReference>
<feature type="domain" description="Heterokaryon incompatibility" evidence="2">
    <location>
        <begin position="248"/>
        <end position="405"/>
    </location>
</feature>
<feature type="compositionally biased region" description="Polar residues" evidence="1">
    <location>
        <begin position="1"/>
        <end position="14"/>
    </location>
</feature>
<name>A0A5N6TU89_ASPAV</name>
<keyword evidence="4" id="KW-1185">Reference proteome</keyword>
<evidence type="ECO:0000313" key="4">
    <source>
        <dbReference type="Proteomes" id="UP000325780"/>
    </source>
</evidence>
<proteinExistence type="predicted"/>
<gene>
    <name evidence="3" type="ORF">BDV25DRAFT_140315</name>
</gene>
<feature type="region of interest" description="Disordered" evidence="1">
    <location>
        <begin position="1"/>
        <end position="28"/>
    </location>
</feature>
<evidence type="ECO:0000256" key="1">
    <source>
        <dbReference type="SAM" id="MobiDB-lite"/>
    </source>
</evidence>
<protein>
    <submittedName>
        <fullName evidence="3">Heterokaryon incompatibility protein-domain-containing protein</fullName>
    </submittedName>
</protein>
<organism evidence="3 4">
    <name type="scientific">Aspergillus avenaceus</name>
    <dbReference type="NCBI Taxonomy" id="36643"/>
    <lineage>
        <taxon>Eukaryota</taxon>
        <taxon>Fungi</taxon>
        <taxon>Dikarya</taxon>
        <taxon>Ascomycota</taxon>
        <taxon>Pezizomycotina</taxon>
        <taxon>Eurotiomycetes</taxon>
        <taxon>Eurotiomycetidae</taxon>
        <taxon>Eurotiales</taxon>
        <taxon>Aspergillaceae</taxon>
        <taxon>Aspergillus</taxon>
        <taxon>Aspergillus subgen. Circumdati</taxon>
    </lineage>
</organism>
<reference evidence="3 4" key="1">
    <citation type="submission" date="2019-04" db="EMBL/GenBank/DDBJ databases">
        <title>Friends and foes A comparative genomics study of 23 Aspergillus species from section Flavi.</title>
        <authorList>
            <consortium name="DOE Joint Genome Institute"/>
            <person name="Kjaerbolling I."/>
            <person name="Vesth T."/>
            <person name="Frisvad J.C."/>
            <person name="Nybo J.L."/>
            <person name="Theobald S."/>
            <person name="Kildgaard S."/>
            <person name="Isbrandt T."/>
            <person name="Kuo A."/>
            <person name="Sato A."/>
            <person name="Lyhne E.K."/>
            <person name="Kogle M.E."/>
            <person name="Wiebenga A."/>
            <person name="Kun R.S."/>
            <person name="Lubbers R.J."/>
            <person name="Makela M.R."/>
            <person name="Barry K."/>
            <person name="Chovatia M."/>
            <person name="Clum A."/>
            <person name="Daum C."/>
            <person name="Haridas S."/>
            <person name="He G."/>
            <person name="LaButti K."/>
            <person name="Lipzen A."/>
            <person name="Mondo S."/>
            <person name="Riley R."/>
            <person name="Salamov A."/>
            <person name="Simmons B.A."/>
            <person name="Magnuson J.K."/>
            <person name="Henrissat B."/>
            <person name="Mortensen U.H."/>
            <person name="Larsen T.O."/>
            <person name="Devries R.P."/>
            <person name="Grigoriev I.V."/>
            <person name="Machida M."/>
            <person name="Baker S.E."/>
            <person name="Andersen M.R."/>
        </authorList>
    </citation>
    <scope>NUCLEOTIDE SEQUENCE [LARGE SCALE GENOMIC DNA]</scope>
    <source>
        <strain evidence="3 4">IBT 18842</strain>
    </source>
</reference>
<dbReference type="OrthoDB" id="405906at2759"/>
<evidence type="ECO:0000259" key="2">
    <source>
        <dbReference type="Pfam" id="PF06985"/>
    </source>
</evidence>
<evidence type="ECO:0000313" key="3">
    <source>
        <dbReference type="EMBL" id="KAE8149932.1"/>
    </source>
</evidence>
<dbReference type="PANTHER" id="PTHR33112">
    <property type="entry name" value="DOMAIN PROTEIN, PUTATIVE-RELATED"/>
    <property type="match status" value="1"/>
</dbReference>
<accession>A0A5N6TU89</accession>
<sequence length="757" mass="84923">MSSIVAPSTPSISDIGSDGELSASSEVEVPDNPTHQLCILCRHLDFEHLGFHNSSEYTGNNYFFQREFPTLLKSANTCAFCKRLVDLISDWVHKHAASHTDSFDVPRAHVEVSLETDWHPLRLGTGDESPDAKAHSDRIRISCSLPKLHADNKQERSQSLTFFIQRYGEQFNNGIACDIAGDGGLQPYSGRKRPLVADMTLFKKWKHMCQGIHGAKCSQIFKGTRGIRPRVIDVNRRCLTLIEDGDQWVCLSYVWGRAKTLRLLQENIQDFSVPGTLSPDVLPNIVEDALQVTKGLGERYLWADSLCIIQDDSQDKANFIARMDSIYTLATVVIISSTCVDANTCLPGVRPGSRSEKQEPFKIRDVTLVQSLDPVLGVKVDLRTNRAAGYLGETVWDTRAWTLQERFLASRALVFTAEQVFWECEEAFWCEDSFREIPHIAPDPHRTSLCGGELNLSWNSDIPTFDHFYRVLLEDYSGRSLSFDSDGLNAFLGVIGAFERSLGECFFWGMPTAYLESAIAWGHQNHQLRRRYGGQAPSDKYDKDRFPSWSWVGWTSDGQTKLANQPLTMESLGIRFYRVSHDGKTTIELIQAVKCNQEIDLLIEGSNLPDRSSRPYHVSIEDLPTNALINLSSILCFWTAAAHLQVVARSSGEGSVSDEYDPSTWELTLSERSGSILQVSWSHIAPSLKEGDTVEVIAVAQNRGTWDSGHIANGAIGVMVISRDADGRFATREGFAWIAIRDWTALSDRQWRLIMLE</sequence>
<dbReference type="Proteomes" id="UP000325780">
    <property type="component" value="Unassembled WGS sequence"/>
</dbReference>
<dbReference type="Pfam" id="PF06985">
    <property type="entry name" value="HET"/>
    <property type="match status" value="1"/>
</dbReference>
<dbReference type="EMBL" id="ML742108">
    <property type="protein sequence ID" value="KAE8149932.1"/>
    <property type="molecule type" value="Genomic_DNA"/>
</dbReference>